<name>A0ABX2DQ69_9BACL</name>
<protein>
    <submittedName>
        <fullName evidence="4">Transglutaminase domain-containing protein</fullName>
    </submittedName>
</protein>
<sequence length="750" mass="84420">MKQWFRAIRSSWHHGLTLLWLTIIALQWVSYTVPFWLEETTVAVALSLFAVTAIEIILPFKKIYRLPLEGAAVLYIVYNIIVHYGVYTPDPLLPAFLDRLPGIAIQMSPYIWFALGAWLLLLVSAWWVNGKTRILMFIAMNITAFAALDSFTTAVLWQEVAWTVFAGMGWLVTQHLRNFQLHYPRGWTYMLKYPMKVALNIAIIFSLVILAGVNMPEVRPTLTDPYTAWQKWNGKSVSSGPSSGNGDSTSSGSGANGTTSGYSLNDDNLGGGFNFDYSPVMTVTSDLRTYMRGETRSKYSGKGWPDDDSSGRGEQREVQVGEPLERAVAPKTETRTLKQTVKLLGGNSYPVVFGGYSISGVDSVDGQEQSSGLSWRSEDSELLWNSAGKTRAYPQTYVVTSEVPVIPFQELSIQTFEQLYGNKNIDPQYLQLPANYPERVSALAKEITARADTPYEKTILLQQYLQQTFPYTNQPDTSRAKSKDMVESFLFEIREGYCDYYSTALVTMARSLDIPARWVKGYAPGEQAEIPDNVMLQQGGTLVNNNYTITNADAHSWAEIYFGDYGWVPVEATPGFNVPVLTQSEQDNAEQTEAPEVEPEELEPAATGQADGDTGFHPGTWVVTGAVAVLLLWGVFLLWQRRLSLRFLITRMRIGGQPTPAQKVIAETQRWVRYVHRKGMLKKEHETLRESVERWSRERPASAESFAALLGMYERANYSPEVIEDKDWHSVYTEALRLRKNMKSGRVMPL</sequence>
<feature type="region of interest" description="Disordered" evidence="1">
    <location>
        <begin position="585"/>
        <end position="608"/>
    </location>
</feature>
<keyword evidence="2" id="KW-0812">Transmembrane</keyword>
<proteinExistence type="predicted"/>
<gene>
    <name evidence="4" type="ORF">HQN87_09630</name>
</gene>
<comment type="caution">
    <text evidence="4">The sequence shown here is derived from an EMBL/GenBank/DDBJ whole genome shotgun (WGS) entry which is preliminary data.</text>
</comment>
<dbReference type="InterPro" id="IPR038765">
    <property type="entry name" value="Papain-like_cys_pep_sf"/>
</dbReference>
<feature type="compositionally biased region" description="Basic and acidic residues" evidence="1">
    <location>
        <begin position="309"/>
        <end position="320"/>
    </location>
</feature>
<feature type="domain" description="Transglutaminase-like" evidence="3">
    <location>
        <begin position="490"/>
        <end position="574"/>
    </location>
</feature>
<evidence type="ECO:0000313" key="5">
    <source>
        <dbReference type="Proteomes" id="UP000711047"/>
    </source>
</evidence>
<feature type="transmembrane region" description="Helical" evidence="2">
    <location>
        <begin position="12"/>
        <end position="30"/>
    </location>
</feature>
<organism evidence="4 5">
    <name type="scientific">Paenibacillus tritici</name>
    <dbReference type="NCBI Taxonomy" id="1873425"/>
    <lineage>
        <taxon>Bacteria</taxon>
        <taxon>Bacillati</taxon>
        <taxon>Bacillota</taxon>
        <taxon>Bacilli</taxon>
        <taxon>Bacillales</taxon>
        <taxon>Paenibacillaceae</taxon>
        <taxon>Paenibacillus</taxon>
    </lineage>
</organism>
<feature type="compositionally biased region" description="Acidic residues" evidence="1">
    <location>
        <begin position="587"/>
        <end position="603"/>
    </location>
</feature>
<dbReference type="InterPro" id="IPR052901">
    <property type="entry name" value="Bact_TGase-like"/>
</dbReference>
<reference evidence="4 5" key="1">
    <citation type="submission" date="2020-05" db="EMBL/GenBank/DDBJ databases">
        <title>Paenibacillus glebae, sp. nov., Paenibacillus humi sp. nov., Paenibacillus pedi sp. nov., Paenibacillus terrestris sp. nov. and Paenibacillus terricola sp. nov., isolated from a forest top soil sample.</title>
        <authorList>
            <person name="Qi S."/>
            <person name="Carlier A."/>
            <person name="Cnockaert M."/>
            <person name="Vandamme P."/>
        </authorList>
    </citation>
    <scope>NUCLEOTIDE SEQUENCE [LARGE SCALE GENOMIC DNA]</scope>
    <source>
        <strain evidence="4 5">LMG 29502</strain>
    </source>
</reference>
<dbReference type="PANTHER" id="PTHR42736:SF1">
    <property type="entry name" value="PROTEIN-GLUTAMINE GAMMA-GLUTAMYLTRANSFERASE"/>
    <property type="match status" value="1"/>
</dbReference>
<dbReference type="Proteomes" id="UP000711047">
    <property type="component" value="Unassembled WGS sequence"/>
</dbReference>
<evidence type="ECO:0000313" key="4">
    <source>
        <dbReference type="EMBL" id="NQX45591.1"/>
    </source>
</evidence>
<feature type="transmembrane region" description="Helical" evidence="2">
    <location>
        <begin position="42"/>
        <end position="60"/>
    </location>
</feature>
<dbReference type="EMBL" id="JABMKX010000004">
    <property type="protein sequence ID" value="NQX45591.1"/>
    <property type="molecule type" value="Genomic_DNA"/>
</dbReference>
<dbReference type="SUPFAM" id="SSF54001">
    <property type="entry name" value="Cysteine proteinases"/>
    <property type="match status" value="1"/>
</dbReference>
<evidence type="ECO:0000259" key="3">
    <source>
        <dbReference type="SMART" id="SM00460"/>
    </source>
</evidence>
<feature type="region of interest" description="Disordered" evidence="1">
    <location>
        <begin position="237"/>
        <end position="263"/>
    </location>
</feature>
<feature type="region of interest" description="Disordered" evidence="1">
    <location>
        <begin position="294"/>
        <end position="320"/>
    </location>
</feature>
<keyword evidence="5" id="KW-1185">Reference proteome</keyword>
<dbReference type="InterPro" id="IPR002931">
    <property type="entry name" value="Transglutaminase-like"/>
</dbReference>
<dbReference type="Gene3D" id="3.10.620.30">
    <property type="match status" value="1"/>
</dbReference>
<feature type="transmembrane region" description="Helical" evidence="2">
    <location>
        <begin position="109"/>
        <end position="128"/>
    </location>
</feature>
<dbReference type="PANTHER" id="PTHR42736">
    <property type="entry name" value="PROTEIN-GLUTAMINE GAMMA-GLUTAMYLTRANSFERASE"/>
    <property type="match status" value="1"/>
</dbReference>
<keyword evidence="2" id="KW-1133">Transmembrane helix</keyword>
<dbReference type="Pfam" id="PF01841">
    <property type="entry name" value="Transglut_core"/>
    <property type="match status" value="1"/>
</dbReference>
<dbReference type="Pfam" id="PF13559">
    <property type="entry name" value="DUF4129"/>
    <property type="match status" value="1"/>
</dbReference>
<dbReference type="RefSeq" id="WP_173131287.1">
    <property type="nucleotide sequence ID" value="NZ_JABMKX010000004.1"/>
</dbReference>
<feature type="transmembrane region" description="Helical" evidence="2">
    <location>
        <begin position="72"/>
        <end position="89"/>
    </location>
</feature>
<keyword evidence="2" id="KW-0472">Membrane</keyword>
<dbReference type="InterPro" id="IPR025403">
    <property type="entry name" value="TgpA-like_C"/>
</dbReference>
<feature type="transmembrane region" description="Helical" evidence="2">
    <location>
        <begin position="197"/>
        <end position="215"/>
    </location>
</feature>
<accession>A0ABX2DQ69</accession>
<evidence type="ECO:0000256" key="2">
    <source>
        <dbReference type="SAM" id="Phobius"/>
    </source>
</evidence>
<evidence type="ECO:0000256" key="1">
    <source>
        <dbReference type="SAM" id="MobiDB-lite"/>
    </source>
</evidence>
<feature type="transmembrane region" description="Helical" evidence="2">
    <location>
        <begin position="619"/>
        <end position="639"/>
    </location>
</feature>
<dbReference type="SMART" id="SM00460">
    <property type="entry name" value="TGc"/>
    <property type="match status" value="1"/>
</dbReference>